<dbReference type="Gene3D" id="3.40.50.10860">
    <property type="entry name" value="Leucine Dehydrogenase, chain A, domain 1"/>
    <property type="match status" value="1"/>
</dbReference>
<comment type="subunit">
    <text evidence="8">Homodimer.</text>
</comment>
<organism evidence="12 13">
    <name type="scientific">Sulfoacidibacillus ferrooxidans</name>
    <dbReference type="NCBI Taxonomy" id="2005001"/>
    <lineage>
        <taxon>Bacteria</taxon>
        <taxon>Bacillati</taxon>
        <taxon>Bacillota</taxon>
        <taxon>Bacilli</taxon>
        <taxon>Bacillales</taxon>
        <taxon>Alicyclobacillaceae</taxon>
        <taxon>Sulfoacidibacillus</taxon>
    </lineage>
</organism>
<dbReference type="InterPro" id="IPR011342">
    <property type="entry name" value="Shikimate_DH"/>
</dbReference>
<feature type="binding site" evidence="8">
    <location>
        <position position="221"/>
    </location>
    <ligand>
        <name>NADP(+)</name>
        <dbReference type="ChEBI" id="CHEBI:58349"/>
    </ligand>
</feature>
<evidence type="ECO:0000256" key="3">
    <source>
        <dbReference type="ARBA" id="ARBA00022605"/>
    </source>
</evidence>
<feature type="binding site" evidence="8">
    <location>
        <begin position="127"/>
        <end position="131"/>
    </location>
    <ligand>
        <name>NADP(+)</name>
        <dbReference type="ChEBI" id="CHEBI:58349"/>
    </ligand>
</feature>
<evidence type="ECO:0000259" key="11">
    <source>
        <dbReference type="Pfam" id="PF18317"/>
    </source>
</evidence>
<dbReference type="GO" id="GO:0008652">
    <property type="term" value="P:amino acid biosynthetic process"/>
    <property type="evidence" value="ECO:0007669"/>
    <property type="project" value="UniProtKB-KW"/>
</dbReference>
<comment type="catalytic activity">
    <reaction evidence="7 8">
        <text>shikimate + NADP(+) = 3-dehydroshikimate + NADPH + H(+)</text>
        <dbReference type="Rhea" id="RHEA:17737"/>
        <dbReference type="ChEBI" id="CHEBI:15378"/>
        <dbReference type="ChEBI" id="CHEBI:16630"/>
        <dbReference type="ChEBI" id="CHEBI:36208"/>
        <dbReference type="ChEBI" id="CHEBI:57783"/>
        <dbReference type="ChEBI" id="CHEBI:58349"/>
        <dbReference type="EC" id="1.1.1.25"/>
    </reaction>
</comment>
<protein>
    <recommendedName>
        <fullName evidence="2 8">Shikimate dehydrogenase (NADP(+))</fullName>
        <shortName evidence="8">SDH</shortName>
        <ecNumber evidence="2 8">1.1.1.25</ecNumber>
    </recommendedName>
</protein>
<dbReference type="RefSeq" id="WP_241711545.1">
    <property type="nucleotide sequence ID" value="NZ_JALBUF010000001.1"/>
</dbReference>
<feature type="domain" description="SDH C-terminal" evidence="11">
    <location>
        <begin position="244"/>
        <end position="274"/>
    </location>
</feature>
<evidence type="ECO:0000256" key="5">
    <source>
        <dbReference type="ARBA" id="ARBA00023002"/>
    </source>
</evidence>
<feature type="active site" description="Proton acceptor" evidence="8">
    <location>
        <position position="66"/>
    </location>
</feature>
<dbReference type="GO" id="GO:0009423">
    <property type="term" value="P:chorismate biosynthetic process"/>
    <property type="evidence" value="ECO:0007669"/>
    <property type="project" value="UniProtKB-UniRule"/>
</dbReference>
<keyword evidence="4 8" id="KW-0521">NADP</keyword>
<dbReference type="GO" id="GO:0009073">
    <property type="term" value="P:aromatic amino acid family biosynthetic process"/>
    <property type="evidence" value="ECO:0007669"/>
    <property type="project" value="UniProtKB-KW"/>
</dbReference>
<dbReference type="SUPFAM" id="SSF53223">
    <property type="entry name" value="Aminoacid dehydrogenase-like, N-terminal domain"/>
    <property type="match status" value="1"/>
</dbReference>
<dbReference type="Proteomes" id="UP001139263">
    <property type="component" value="Unassembled WGS sequence"/>
</dbReference>
<feature type="domain" description="Shikimate dehydrogenase substrate binding N-terminal" evidence="10">
    <location>
        <begin position="7"/>
        <end position="89"/>
    </location>
</feature>
<feature type="binding site" evidence="8">
    <location>
        <begin position="15"/>
        <end position="17"/>
    </location>
    <ligand>
        <name>shikimate</name>
        <dbReference type="ChEBI" id="CHEBI:36208"/>
    </ligand>
</feature>
<dbReference type="InterPro" id="IPR046346">
    <property type="entry name" value="Aminoacid_DH-like_N_sf"/>
</dbReference>
<feature type="binding site" evidence="8">
    <location>
        <position position="102"/>
    </location>
    <ligand>
        <name>shikimate</name>
        <dbReference type="ChEBI" id="CHEBI:36208"/>
    </ligand>
</feature>
<proteinExistence type="inferred from homology"/>
<dbReference type="CDD" id="cd01065">
    <property type="entry name" value="NAD_bind_Shikimate_DH"/>
    <property type="match status" value="1"/>
</dbReference>
<keyword evidence="5 8" id="KW-0560">Oxidoreductase</keyword>
<dbReference type="Pfam" id="PF18317">
    <property type="entry name" value="SDH_C"/>
    <property type="match status" value="1"/>
</dbReference>
<evidence type="ECO:0000256" key="2">
    <source>
        <dbReference type="ARBA" id="ARBA00012962"/>
    </source>
</evidence>
<dbReference type="InterPro" id="IPR022893">
    <property type="entry name" value="Shikimate_DH_fam"/>
</dbReference>
<dbReference type="GO" id="GO:0019632">
    <property type="term" value="P:shikimate metabolic process"/>
    <property type="evidence" value="ECO:0007669"/>
    <property type="project" value="InterPro"/>
</dbReference>
<dbReference type="EMBL" id="JALBUF010000001">
    <property type="protein sequence ID" value="MCI0181918.1"/>
    <property type="molecule type" value="Genomic_DNA"/>
</dbReference>
<feature type="binding site" evidence="8">
    <location>
        <position position="78"/>
    </location>
    <ligand>
        <name>NADP(+)</name>
        <dbReference type="ChEBI" id="CHEBI:58349"/>
    </ligand>
</feature>
<dbReference type="AlphaFoldDB" id="A0A9X1V8A3"/>
<dbReference type="InterPro" id="IPR013708">
    <property type="entry name" value="Shikimate_DH-bd_N"/>
</dbReference>
<reference evidence="12" key="1">
    <citation type="submission" date="2022-03" db="EMBL/GenBank/DDBJ databases">
        <title>Draft Genome Sequence of Firmicute Strain S0AB, a Heterotrophic Iron/Sulfur-Oxidizing Extreme Acidophile.</title>
        <authorList>
            <person name="Vergara E."/>
            <person name="Pakostova E."/>
            <person name="Johnson D.B."/>
            <person name="Holmes D.S."/>
        </authorList>
    </citation>
    <scope>NUCLEOTIDE SEQUENCE</scope>
    <source>
        <strain evidence="12">S0AB</strain>
    </source>
</reference>
<name>A0A9X1V8A3_9BACL</name>
<dbReference type="GO" id="GO:0005829">
    <property type="term" value="C:cytosol"/>
    <property type="evidence" value="ECO:0007669"/>
    <property type="project" value="TreeGrafter"/>
</dbReference>
<comment type="function">
    <text evidence="8">Involved in the biosynthesis of the chorismate, which leads to the biosynthesis of aromatic amino acids. Catalyzes the reversible NADPH linked reduction of 3-dehydroshikimate (DHSA) to yield shikimate (SA).</text>
</comment>
<feature type="binding site" evidence="8">
    <location>
        <position position="87"/>
    </location>
    <ligand>
        <name>shikimate</name>
        <dbReference type="ChEBI" id="CHEBI:36208"/>
    </ligand>
</feature>
<gene>
    <name evidence="8 12" type="primary">aroE</name>
    <name evidence="12" type="ORF">MM817_00165</name>
</gene>
<dbReference type="InterPro" id="IPR041121">
    <property type="entry name" value="SDH_C"/>
</dbReference>
<keyword evidence="6 8" id="KW-0057">Aromatic amino acid biosynthesis</keyword>
<evidence type="ECO:0000259" key="10">
    <source>
        <dbReference type="Pfam" id="PF08501"/>
    </source>
</evidence>
<feature type="binding site" evidence="8">
    <location>
        <position position="223"/>
    </location>
    <ligand>
        <name>shikimate</name>
        <dbReference type="ChEBI" id="CHEBI:36208"/>
    </ligand>
</feature>
<comment type="caution">
    <text evidence="12">The sequence shown here is derived from an EMBL/GenBank/DDBJ whole genome shotgun (WGS) entry which is preliminary data.</text>
</comment>
<comment type="pathway">
    <text evidence="1 8">Metabolic intermediate biosynthesis; chorismate biosynthesis; chorismate from D-erythrose 4-phosphate and phosphoenolpyruvate: step 4/7.</text>
</comment>
<keyword evidence="3 8" id="KW-0028">Amino-acid biosynthesis</keyword>
<dbReference type="Gene3D" id="3.40.50.720">
    <property type="entry name" value="NAD(P)-binding Rossmann-like Domain"/>
    <property type="match status" value="1"/>
</dbReference>
<evidence type="ECO:0000259" key="9">
    <source>
        <dbReference type="Pfam" id="PF01488"/>
    </source>
</evidence>
<dbReference type="PANTHER" id="PTHR21089">
    <property type="entry name" value="SHIKIMATE DEHYDROGENASE"/>
    <property type="match status" value="1"/>
</dbReference>
<dbReference type="PANTHER" id="PTHR21089:SF1">
    <property type="entry name" value="BIFUNCTIONAL 3-DEHYDROQUINATE DEHYDRATASE_SHIKIMATE DEHYDROGENASE, CHLOROPLASTIC"/>
    <property type="match status" value="1"/>
</dbReference>
<dbReference type="SUPFAM" id="SSF51735">
    <property type="entry name" value="NAD(P)-binding Rossmann-fold domains"/>
    <property type="match status" value="1"/>
</dbReference>
<feature type="binding site" evidence="8">
    <location>
        <position position="251"/>
    </location>
    <ligand>
        <name>shikimate</name>
        <dbReference type="ChEBI" id="CHEBI:36208"/>
    </ligand>
</feature>
<dbReference type="EC" id="1.1.1.25" evidence="2 8"/>
<dbReference type="HAMAP" id="MF_00222">
    <property type="entry name" value="Shikimate_DH_AroE"/>
    <property type="match status" value="1"/>
</dbReference>
<sequence>MPDLLAVLGHPIRHSFSPIMHQAAIVDRGLDAVYTAIDVAPEQLRDAFCGMRVLGFLGANLTIPHKERALEYMDELTDRAQRIGAVNTVIRDKNRLIGDNTDGAGWLESITTELSLSLTGVRAVVIGAGGAAHAICDALLQAGCESLTIANRDVVRAQTLAVHLQTWYKQSLIQVVGLDQLSTDGIDLLINTTPVGMHGLAQGQMPIAEHLLHSTMIVSDLVYRPMQTPLLLAAKNRGALVHGGLGMLIAQGALAFHAWFGCDPPRSVMEQAILHDMKNHHE</sequence>
<feature type="binding site" evidence="8">
    <location>
        <position position="62"/>
    </location>
    <ligand>
        <name>shikimate</name>
        <dbReference type="ChEBI" id="CHEBI:36208"/>
    </ligand>
</feature>
<evidence type="ECO:0000313" key="13">
    <source>
        <dbReference type="Proteomes" id="UP001139263"/>
    </source>
</evidence>
<comment type="similarity">
    <text evidence="8">Belongs to the shikimate dehydrogenase family.</text>
</comment>
<dbReference type="GO" id="GO:0050661">
    <property type="term" value="F:NADP binding"/>
    <property type="evidence" value="ECO:0007669"/>
    <property type="project" value="InterPro"/>
</dbReference>
<keyword evidence="13" id="KW-1185">Reference proteome</keyword>
<dbReference type="InterPro" id="IPR036291">
    <property type="entry name" value="NAD(P)-bd_dom_sf"/>
</dbReference>
<evidence type="ECO:0000256" key="8">
    <source>
        <dbReference type="HAMAP-Rule" id="MF_00222"/>
    </source>
</evidence>
<evidence type="ECO:0000256" key="1">
    <source>
        <dbReference type="ARBA" id="ARBA00004871"/>
    </source>
</evidence>
<comment type="caution">
    <text evidence="8">Lacks conserved residue(s) required for the propagation of feature annotation.</text>
</comment>
<evidence type="ECO:0000256" key="7">
    <source>
        <dbReference type="ARBA" id="ARBA00049442"/>
    </source>
</evidence>
<evidence type="ECO:0000256" key="4">
    <source>
        <dbReference type="ARBA" id="ARBA00022857"/>
    </source>
</evidence>
<dbReference type="Pfam" id="PF08501">
    <property type="entry name" value="Shikimate_dh_N"/>
    <property type="match status" value="1"/>
</dbReference>
<accession>A0A9X1V8A3</accession>
<dbReference type="InterPro" id="IPR006151">
    <property type="entry name" value="Shikm_DH/Glu-tRNA_Rdtase"/>
</dbReference>
<dbReference type="NCBIfam" id="TIGR00507">
    <property type="entry name" value="aroE"/>
    <property type="match status" value="1"/>
</dbReference>
<feature type="binding site" evidence="8">
    <location>
        <position position="244"/>
    </location>
    <ligand>
        <name>NADP(+)</name>
        <dbReference type="ChEBI" id="CHEBI:58349"/>
    </ligand>
</feature>
<evidence type="ECO:0000256" key="6">
    <source>
        <dbReference type="ARBA" id="ARBA00023141"/>
    </source>
</evidence>
<dbReference type="Pfam" id="PF01488">
    <property type="entry name" value="Shikimate_DH"/>
    <property type="match status" value="1"/>
</dbReference>
<dbReference type="GO" id="GO:0004764">
    <property type="term" value="F:shikimate 3-dehydrogenase (NADP+) activity"/>
    <property type="evidence" value="ECO:0007669"/>
    <property type="project" value="UniProtKB-UniRule"/>
</dbReference>
<evidence type="ECO:0000313" key="12">
    <source>
        <dbReference type="EMBL" id="MCI0181918.1"/>
    </source>
</evidence>
<feature type="domain" description="Quinate/shikimate 5-dehydrogenase/glutamyl-tRNA reductase" evidence="9">
    <location>
        <begin position="117"/>
        <end position="167"/>
    </location>
</feature>